<dbReference type="NCBIfam" id="TIGR01640">
    <property type="entry name" value="F_box_assoc_1"/>
    <property type="match status" value="1"/>
</dbReference>
<dbReference type="Gene3D" id="1.20.1280.50">
    <property type="match status" value="1"/>
</dbReference>
<accession>A0ABM0TXF7</accession>
<dbReference type="PANTHER" id="PTHR31111:SF100">
    <property type="entry name" value="F-BOX DOMAIN-CONTAINING PROTEIN"/>
    <property type="match status" value="1"/>
</dbReference>
<evidence type="ECO:0000313" key="3">
    <source>
        <dbReference type="RefSeq" id="XP_010432850.2"/>
    </source>
</evidence>
<dbReference type="InterPro" id="IPR001810">
    <property type="entry name" value="F-box_dom"/>
</dbReference>
<dbReference type="InterPro" id="IPR013187">
    <property type="entry name" value="F-box-assoc_dom_typ3"/>
</dbReference>
<dbReference type="InterPro" id="IPR017451">
    <property type="entry name" value="F-box-assoc_interact_dom"/>
</dbReference>
<protein>
    <submittedName>
        <fullName evidence="3">F-box protein At1g30790-like</fullName>
    </submittedName>
</protein>
<evidence type="ECO:0000259" key="1">
    <source>
        <dbReference type="PROSITE" id="PS50181"/>
    </source>
</evidence>
<dbReference type="InterPro" id="IPR036047">
    <property type="entry name" value="F-box-like_dom_sf"/>
</dbReference>
<organism evidence="2 3">
    <name type="scientific">Camelina sativa</name>
    <name type="common">False flax</name>
    <name type="synonym">Myagrum sativum</name>
    <dbReference type="NCBI Taxonomy" id="90675"/>
    <lineage>
        <taxon>Eukaryota</taxon>
        <taxon>Viridiplantae</taxon>
        <taxon>Streptophyta</taxon>
        <taxon>Embryophyta</taxon>
        <taxon>Tracheophyta</taxon>
        <taxon>Spermatophyta</taxon>
        <taxon>Magnoliopsida</taxon>
        <taxon>eudicotyledons</taxon>
        <taxon>Gunneridae</taxon>
        <taxon>Pentapetalae</taxon>
        <taxon>rosids</taxon>
        <taxon>malvids</taxon>
        <taxon>Brassicales</taxon>
        <taxon>Brassicaceae</taxon>
        <taxon>Camelineae</taxon>
        <taxon>Camelina</taxon>
    </lineage>
</organism>
<dbReference type="Pfam" id="PF08268">
    <property type="entry name" value="FBA_3"/>
    <property type="match status" value="1"/>
</dbReference>
<feature type="domain" description="F-box" evidence="1">
    <location>
        <begin position="23"/>
        <end position="69"/>
    </location>
</feature>
<reference evidence="2" key="1">
    <citation type="journal article" date="2014" name="Nat. Commun.">
        <title>The emerging biofuel crop Camelina sativa retains a highly undifferentiated hexaploid genome structure.</title>
        <authorList>
            <person name="Kagale S."/>
            <person name="Koh C."/>
            <person name="Nixon J."/>
            <person name="Bollina V."/>
            <person name="Clarke W.E."/>
            <person name="Tuteja R."/>
            <person name="Spillane C."/>
            <person name="Robinson S.J."/>
            <person name="Links M.G."/>
            <person name="Clarke C."/>
            <person name="Higgins E.E."/>
            <person name="Huebert T."/>
            <person name="Sharpe A.G."/>
            <person name="Parkin I.A."/>
        </authorList>
    </citation>
    <scope>NUCLEOTIDE SEQUENCE [LARGE SCALE GENOMIC DNA]</scope>
    <source>
        <strain evidence="2">cv. DH55</strain>
    </source>
</reference>
<dbReference type="SMART" id="SM00256">
    <property type="entry name" value="FBOX"/>
    <property type="match status" value="1"/>
</dbReference>
<evidence type="ECO:0000313" key="2">
    <source>
        <dbReference type="Proteomes" id="UP000694864"/>
    </source>
</evidence>
<dbReference type="Pfam" id="PF00646">
    <property type="entry name" value="F-box"/>
    <property type="match status" value="1"/>
</dbReference>
<dbReference type="CDD" id="cd22157">
    <property type="entry name" value="F-box_AtFBW1-like"/>
    <property type="match status" value="1"/>
</dbReference>
<dbReference type="PROSITE" id="PS50181">
    <property type="entry name" value="FBOX"/>
    <property type="match status" value="1"/>
</dbReference>
<proteinExistence type="predicted"/>
<dbReference type="Proteomes" id="UP000694864">
    <property type="component" value="Chromosome 10"/>
</dbReference>
<reference evidence="3" key="2">
    <citation type="submission" date="2025-08" db="UniProtKB">
        <authorList>
            <consortium name="RefSeq"/>
        </authorList>
    </citation>
    <scope>IDENTIFICATION</scope>
    <source>
        <tissue evidence="3">Leaf</tissue>
    </source>
</reference>
<dbReference type="SUPFAM" id="SSF81383">
    <property type="entry name" value="F-box domain"/>
    <property type="match status" value="1"/>
</dbReference>
<dbReference type="RefSeq" id="XP_010432850.2">
    <property type="nucleotide sequence ID" value="XM_010434548.2"/>
</dbReference>
<name>A0ABM0TXF7_CAMSA</name>
<dbReference type="GeneID" id="104717040"/>
<sequence>MKTQHHHQNQKKLGRRKDEKVDKLVVDQLPTDLEVEILARLPAKSLMKVQCVSKMWSSIIRSQRFVDSFYALSSTRSRFTVTFCNADAERLFIYSSSFEEEERSLVAKLQMTIPSVDLIYGFKSPSVHGFLGCCSGDQFIVCNPTTRQVISLPIKTARASLGYDPVGRQFKALNLVSPPDLFPAFLVHEAITFEGGGGRVSRKQVTSAPYYPVTDGLYINGSIYYAAWARSQKRDPVVVCFDVRSDNISFIKAPWEVVACDSDSILIDYRGKLASIIVDAYSPFQIFGLWILEDALKHEWSNQTFELPFPLLNMTSPGTNKAGDIIFAPTYLPPVATFFFLYYYNVENQLIRSVRLHGVADDEDFQRRYGLLDYCYVNISPEHVESIASL</sequence>
<gene>
    <name evidence="3" type="primary">LOC104717040</name>
</gene>
<dbReference type="PANTHER" id="PTHR31111">
    <property type="entry name" value="BNAA05G37150D PROTEIN-RELATED"/>
    <property type="match status" value="1"/>
</dbReference>
<keyword evidence="2" id="KW-1185">Reference proteome</keyword>